<reference evidence="4 5" key="1">
    <citation type="submission" date="2016-10" db="EMBL/GenBank/DDBJ databases">
        <authorList>
            <person name="de Groot N.N."/>
        </authorList>
    </citation>
    <scope>NUCLEOTIDE SEQUENCE [LARGE SCALE GENOMIC DNA]</scope>
    <source>
        <strain evidence="4 5">DSM 17862</strain>
    </source>
</reference>
<evidence type="ECO:0000259" key="3">
    <source>
        <dbReference type="Pfam" id="PF00884"/>
    </source>
</evidence>
<dbReference type="Gene3D" id="3.40.720.10">
    <property type="entry name" value="Alkaline Phosphatase, subunit A"/>
    <property type="match status" value="1"/>
</dbReference>
<proteinExistence type="predicted"/>
<dbReference type="Pfam" id="PF00884">
    <property type="entry name" value="Sulfatase"/>
    <property type="match status" value="1"/>
</dbReference>
<evidence type="ECO:0000256" key="2">
    <source>
        <dbReference type="ARBA" id="ARBA00022801"/>
    </source>
</evidence>
<dbReference type="STRING" id="364199.SAMN04489858_10417"/>
<dbReference type="RefSeq" id="WP_090733589.1">
    <property type="nucleotide sequence ID" value="NZ_FOHO01000004.1"/>
</dbReference>
<dbReference type="EMBL" id="FOHO01000004">
    <property type="protein sequence ID" value="SET27530.1"/>
    <property type="molecule type" value="Genomic_DNA"/>
</dbReference>
<feature type="domain" description="Sulfatase N-terminal" evidence="3">
    <location>
        <begin position="8"/>
        <end position="399"/>
    </location>
</feature>
<evidence type="ECO:0000313" key="4">
    <source>
        <dbReference type="EMBL" id="SET27530.1"/>
    </source>
</evidence>
<keyword evidence="1" id="KW-0479">Metal-binding</keyword>
<dbReference type="Proteomes" id="UP000199180">
    <property type="component" value="Unassembled WGS sequence"/>
</dbReference>
<evidence type="ECO:0000256" key="1">
    <source>
        <dbReference type="ARBA" id="ARBA00022723"/>
    </source>
</evidence>
<keyword evidence="2" id="KW-0378">Hydrolase</keyword>
<sequence length="508" mass="56509">MSRSDTRPNILFITADQQRGDCYGFRGRKVQTPHLDLLASEGTSLETVVTPCVVCQPARASILTGLLPRTHGVHDNGIDLDPELGEKGFAGSLSAAGYHTAKIGKAHFSTYHVFEETGRPESIPGSAKVPPGWRGPYMGFDHAELVLVGHNWWLPEQPPRGLAYEEWYYSDGRGEMKNKLLWESVRDHKGAPQVWSSKLPVAWHNSTWIADRAIDYLKRDHDQPFCLWVSFPDPHHPFDAPEPWASLHRPEDVDLPEHRSRDFSKRPWWHQAACESEIPSEHAEIRQKYSRMPELSDDHLREVIANTYGQIALIDHSVGRILTALEEQGLADNTYIVYTADHGDWLGDHGLVLKGPMPFEGLLNVRAIVKGPDVPVGAVKDQPLSTLDLGATFMDWAGVESLMPIHGKSMRDVISGDGTRDGALSEWELLPGRVGVGLSLRTVRSRTAKLTMDLKSGAGEMYDLTSDPAELDNIFDDPAHAALRDKLTAILMSRPDDMRPNQTPVGMA</sequence>
<dbReference type="PANTHER" id="PTHR45953:SF1">
    <property type="entry name" value="IDURONATE 2-SULFATASE"/>
    <property type="match status" value="1"/>
</dbReference>
<organism evidence="4 5">
    <name type="scientific">Paracoccus homiensis</name>
    <dbReference type="NCBI Taxonomy" id="364199"/>
    <lineage>
        <taxon>Bacteria</taxon>
        <taxon>Pseudomonadati</taxon>
        <taxon>Pseudomonadota</taxon>
        <taxon>Alphaproteobacteria</taxon>
        <taxon>Rhodobacterales</taxon>
        <taxon>Paracoccaceae</taxon>
        <taxon>Paracoccus</taxon>
    </lineage>
</organism>
<dbReference type="AlphaFoldDB" id="A0A1I0D5S5"/>
<dbReference type="SUPFAM" id="SSF53649">
    <property type="entry name" value="Alkaline phosphatase-like"/>
    <property type="match status" value="1"/>
</dbReference>
<gene>
    <name evidence="4" type="ORF">SAMN04489858_10417</name>
</gene>
<dbReference type="GO" id="GO:0046872">
    <property type="term" value="F:metal ion binding"/>
    <property type="evidence" value="ECO:0007669"/>
    <property type="project" value="UniProtKB-KW"/>
</dbReference>
<dbReference type="OrthoDB" id="9795675at2"/>
<protein>
    <submittedName>
        <fullName evidence="4">Arylsulfatase A</fullName>
    </submittedName>
</protein>
<name>A0A1I0D5S5_9RHOB</name>
<dbReference type="InterPro" id="IPR000917">
    <property type="entry name" value="Sulfatase_N"/>
</dbReference>
<dbReference type="GO" id="GO:0005737">
    <property type="term" value="C:cytoplasm"/>
    <property type="evidence" value="ECO:0007669"/>
    <property type="project" value="TreeGrafter"/>
</dbReference>
<evidence type="ECO:0000313" key="5">
    <source>
        <dbReference type="Proteomes" id="UP000199180"/>
    </source>
</evidence>
<accession>A0A1I0D5S5</accession>
<dbReference type="InterPro" id="IPR017850">
    <property type="entry name" value="Alkaline_phosphatase_core_sf"/>
</dbReference>
<keyword evidence="5" id="KW-1185">Reference proteome</keyword>
<dbReference type="GO" id="GO:0008484">
    <property type="term" value="F:sulfuric ester hydrolase activity"/>
    <property type="evidence" value="ECO:0007669"/>
    <property type="project" value="TreeGrafter"/>
</dbReference>
<dbReference type="PANTHER" id="PTHR45953">
    <property type="entry name" value="IDURONATE 2-SULFATASE"/>
    <property type="match status" value="1"/>
</dbReference>